<dbReference type="AlphaFoldDB" id="A0AAE1XN93"/>
<dbReference type="Proteomes" id="UP001293254">
    <property type="component" value="Unassembled WGS sequence"/>
</dbReference>
<proteinExistence type="predicted"/>
<dbReference type="EMBL" id="JACGWO010000011">
    <property type="protein sequence ID" value="KAK4415030.1"/>
    <property type="molecule type" value="Genomic_DNA"/>
</dbReference>
<comment type="caution">
    <text evidence="1">The sequence shown here is derived from an EMBL/GenBank/DDBJ whole genome shotgun (WGS) entry which is preliminary data.</text>
</comment>
<evidence type="ECO:0000313" key="2">
    <source>
        <dbReference type="Proteomes" id="UP001293254"/>
    </source>
</evidence>
<name>A0AAE1XN93_9LAMI</name>
<reference evidence="1" key="2">
    <citation type="journal article" date="2024" name="Plant">
        <title>Genomic evolution and insights into agronomic trait innovations of Sesamum species.</title>
        <authorList>
            <person name="Miao H."/>
            <person name="Wang L."/>
            <person name="Qu L."/>
            <person name="Liu H."/>
            <person name="Sun Y."/>
            <person name="Le M."/>
            <person name="Wang Q."/>
            <person name="Wei S."/>
            <person name="Zheng Y."/>
            <person name="Lin W."/>
            <person name="Duan Y."/>
            <person name="Cao H."/>
            <person name="Xiong S."/>
            <person name="Wang X."/>
            <person name="Wei L."/>
            <person name="Li C."/>
            <person name="Ma Q."/>
            <person name="Ju M."/>
            <person name="Zhao R."/>
            <person name="Li G."/>
            <person name="Mu C."/>
            <person name="Tian Q."/>
            <person name="Mei H."/>
            <person name="Zhang T."/>
            <person name="Gao T."/>
            <person name="Zhang H."/>
        </authorList>
    </citation>
    <scope>NUCLEOTIDE SEQUENCE</scope>
    <source>
        <strain evidence="1">3651</strain>
    </source>
</reference>
<protein>
    <submittedName>
        <fullName evidence="1">Uncharacterized protein</fullName>
    </submittedName>
</protein>
<accession>A0AAE1XN93</accession>
<evidence type="ECO:0000313" key="1">
    <source>
        <dbReference type="EMBL" id="KAK4415030.1"/>
    </source>
</evidence>
<reference evidence="1" key="1">
    <citation type="submission" date="2020-06" db="EMBL/GenBank/DDBJ databases">
        <authorList>
            <person name="Li T."/>
            <person name="Hu X."/>
            <person name="Zhang T."/>
            <person name="Song X."/>
            <person name="Zhang H."/>
            <person name="Dai N."/>
            <person name="Sheng W."/>
            <person name="Hou X."/>
            <person name="Wei L."/>
        </authorList>
    </citation>
    <scope>NUCLEOTIDE SEQUENCE</scope>
    <source>
        <strain evidence="1">3651</strain>
        <tissue evidence="1">Leaf</tissue>
    </source>
</reference>
<keyword evidence="2" id="KW-1185">Reference proteome</keyword>
<gene>
    <name evidence="1" type="ORF">Salat_2610100</name>
</gene>
<organism evidence="1 2">
    <name type="scientific">Sesamum alatum</name>
    <dbReference type="NCBI Taxonomy" id="300844"/>
    <lineage>
        <taxon>Eukaryota</taxon>
        <taxon>Viridiplantae</taxon>
        <taxon>Streptophyta</taxon>
        <taxon>Embryophyta</taxon>
        <taxon>Tracheophyta</taxon>
        <taxon>Spermatophyta</taxon>
        <taxon>Magnoliopsida</taxon>
        <taxon>eudicotyledons</taxon>
        <taxon>Gunneridae</taxon>
        <taxon>Pentapetalae</taxon>
        <taxon>asterids</taxon>
        <taxon>lamiids</taxon>
        <taxon>Lamiales</taxon>
        <taxon>Pedaliaceae</taxon>
        <taxon>Sesamum</taxon>
    </lineage>
</organism>
<sequence length="101" mass="11009">MAGNTREIGYIRPALLMLEDKTSILCDAQAPEMHDHLFSIAGSLGVVGPSYSVRLSSSSCTSNSRQACSGRVRMILVSAKLKESLQASVLYRLWEIAWCSS</sequence>